<dbReference type="InterPro" id="IPR009040">
    <property type="entry name" value="Ferritin-like_diiron"/>
</dbReference>
<keyword evidence="6 8" id="KW-0408">Iron</keyword>
<feature type="binding site" evidence="8">
    <location>
        <position position="50"/>
    </location>
    <ligand>
        <name>Fe cation</name>
        <dbReference type="ChEBI" id="CHEBI:24875"/>
        <label>1</label>
    </ligand>
</feature>
<keyword evidence="12" id="KW-1185">Reference proteome</keyword>
<evidence type="ECO:0000313" key="11">
    <source>
        <dbReference type="EMBL" id="MPW24888.1"/>
    </source>
</evidence>
<evidence type="ECO:0000256" key="5">
    <source>
        <dbReference type="ARBA" id="ARBA00023002"/>
    </source>
</evidence>
<feature type="binding site" evidence="8">
    <location>
        <position position="53"/>
    </location>
    <ligand>
        <name>Fe cation</name>
        <dbReference type="ChEBI" id="CHEBI:24875"/>
        <label>1</label>
    </ligand>
</feature>
<evidence type="ECO:0000259" key="10">
    <source>
        <dbReference type="PROSITE" id="PS50905"/>
    </source>
</evidence>
<dbReference type="GO" id="GO:0004322">
    <property type="term" value="F:ferroxidase activity"/>
    <property type="evidence" value="ECO:0007669"/>
    <property type="project" value="TreeGrafter"/>
</dbReference>
<dbReference type="InterPro" id="IPR001519">
    <property type="entry name" value="Ferritin"/>
</dbReference>
<dbReference type="PANTHER" id="PTHR11431:SF127">
    <property type="entry name" value="BACTERIAL NON-HEME FERRITIN"/>
    <property type="match status" value="1"/>
</dbReference>
<evidence type="ECO:0000256" key="8">
    <source>
        <dbReference type="PIRSR" id="PIRSR601519-1"/>
    </source>
</evidence>
<dbReference type="GO" id="GO:0008199">
    <property type="term" value="F:ferric iron binding"/>
    <property type="evidence" value="ECO:0007669"/>
    <property type="project" value="InterPro"/>
</dbReference>
<gene>
    <name evidence="11" type="ORF">GC105_03670</name>
</gene>
<proteinExistence type="inferred from homology"/>
<dbReference type="GO" id="GO:0006879">
    <property type="term" value="P:intracellular iron ion homeostasis"/>
    <property type="evidence" value="ECO:0007669"/>
    <property type="project" value="UniProtKB-KW"/>
</dbReference>
<dbReference type="PROSITE" id="PS50905">
    <property type="entry name" value="FERRITIN_LIKE"/>
    <property type="match status" value="1"/>
</dbReference>
<feature type="binding site" evidence="8">
    <location>
        <position position="17"/>
    </location>
    <ligand>
        <name>Fe cation</name>
        <dbReference type="ChEBI" id="CHEBI:24875"/>
        <label>1</label>
    </ligand>
</feature>
<sequence length="168" mass="19807">MLSQRLTEEINLQIKYEFFSAQLYLSMASYCADNDLPGFENWFIMQAEEERFHAMKFYNYLNSRGAKAIITGFDDPKVDFEDLMDCFKFGLEHEKFVTSRMYHLMDISQEEKEYASISMLNWFIDEQVEEEESFSNIIAQLKFMGTGSDVVYRLDRELAARAFVPPVE</sequence>
<dbReference type="PANTHER" id="PTHR11431">
    <property type="entry name" value="FERRITIN"/>
    <property type="match status" value="1"/>
</dbReference>
<comment type="similarity">
    <text evidence="2 9">Belongs to the ferritin family. Prokaryotic subfamily.</text>
</comment>
<evidence type="ECO:0000256" key="1">
    <source>
        <dbReference type="ARBA" id="ARBA00002485"/>
    </source>
</evidence>
<dbReference type="EMBL" id="WHNX01000004">
    <property type="protein sequence ID" value="MPW24888.1"/>
    <property type="molecule type" value="Genomic_DNA"/>
</dbReference>
<feature type="binding site" evidence="8">
    <location>
        <position position="94"/>
    </location>
    <ligand>
        <name>Fe cation</name>
        <dbReference type="ChEBI" id="CHEBI:24875"/>
        <label>1</label>
    </ligand>
</feature>
<dbReference type="Pfam" id="PF00210">
    <property type="entry name" value="Ferritin"/>
    <property type="match status" value="1"/>
</dbReference>
<feature type="domain" description="Ferritin-like diiron" evidence="10">
    <location>
        <begin position="1"/>
        <end position="145"/>
    </location>
</feature>
<comment type="function">
    <text evidence="1 9">Iron-storage protein.</text>
</comment>
<organism evidence="11 12">
    <name type="scientific">Alkalibaculum sporogenes</name>
    <dbReference type="NCBI Taxonomy" id="2655001"/>
    <lineage>
        <taxon>Bacteria</taxon>
        <taxon>Bacillati</taxon>
        <taxon>Bacillota</taxon>
        <taxon>Clostridia</taxon>
        <taxon>Eubacteriales</taxon>
        <taxon>Eubacteriaceae</taxon>
        <taxon>Alkalibaculum</taxon>
    </lineage>
</organism>
<dbReference type="SUPFAM" id="SSF47240">
    <property type="entry name" value="Ferritin-like"/>
    <property type="match status" value="1"/>
</dbReference>
<keyword evidence="5" id="KW-0560">Oxidoreductase</keyword>
<protein>
    <recommendedName>
        <fullName evidence="9">Ferritin</fullName>
        <ecNumber evidence="9">1.16.3.2</ecNumber>
    </recommendedName>
</protein>
<dbReference type="Proteomes" id="UP000440004">
    <property type="component" value="Unassembled WGS sequence"/>
</dbReference>
<dbReference type="RefSeq" id="WP_152801820.1">
    <property type="nucleotide sequence ID" value="NZ_WHNX01000004.1"/>
</dbReference>
<dbReference type="FunFam" id="1.20.1260.10:FF:000001">
    <property type="entry name" value="Non-heme ferritin"/>
    <property type="match status" value="1"/>
</dbReference>
<dbReference type="InterPro" id="IPR041719">
    <property type="entry name" value="Ferritin_prok"/>
</dbReference>
<evidence type="ECO:0000256" key="9">
    <source>
        <dbReference type="RuleBase" id="RU361145"/>
    </source>
</evidence>
<evidence type="ECO:0000256" key="6">
    <source>
        <dbReference type="ARBA" id="ARBA00023004"/>
    </source>
</evidence>
<evidence type="ECO:0000313" key="12">
    <source>
        <dbReference type="Proteomes" id="UP000440004"/>
    </source>
</evidence>
<evidence type="ECO:0000256" key="7">
    <source>
        <dbReference type="ARBA" id="ARBA00048035"/>
    </source>
</evidence>
<dbReference type="GO" id="GO:0042802">
    <property type="term" value="F:identical protein binding"/>
    <property type="evidence" value="ECO:0007669"/>
    <property type="project" value="UniProtKB-ARBA"/>
</dbReference>
<feature type="binding site" evidence="8">
    <location>
        <position position="127"/>
    </location>
    <ligand>
        <name>Fe cation</name>
        <dbReference type="ChEBI" id="CHEBI:24875"/>
        <label>1</label>
    </ligand>
</feature>
<dbReference type="EC" id="1.16.3.2" evidence="9"/>
<evidence type="ECO:0000256" key="2">
    <source>
        <dbReference type="ARBA" id="ARBA00006950"/>
    </source>
</evidence>
<evidence type="ECO:0000256" key="3">
    <source>
        <dbReference type="ARBA" id="ARBA00022434"/>
    </source>
</evidence>
<dbReference type="GO" id="GO:0006826">
    <property type="term" value="P:iron ion transport"/>
    <property type="evidence" value="ECO:0007669"/>
    <property type="project" value="InterPro"/>
</dbReference>
<dbReference type="CDD" id="cd01055">
    <property type="entry name" value="Nonheme_Ferritin"/>
    <property type="match status" value="1"/>
</dbReference>
<accession>A0A6A7K617</accession>
<comment type="catalytic activity">
    <reaction evidence="7 9">
        <text>4 Fe(2+) + O2 + 6 H2O = 4 iron(III) oxide-hydroxide + 12 H(+)</text>
        <dbReference type="Rhea" id="RHEA:11972"/>
        <dbReference type="ChEBI" id="CHEBI:15377"/>
        <dbReference type="ChEBI" id="CHEBI:15378"/>
        <dbReference type="ChEBI" id="CHEBI:15379"/>
        <dbReference type="ChEBI" id="CHEBI:29033"/>
        <dbReference type="ChEBI" id="CHEBI:78619"/>
        <dbReference type="EC" id="1.16.3.2"/>
    </reaction>
</comment>
<dbReference type="InterPro" id="IPR008331">
    <property type="entry name" value="Ferritin_DPS_dom"/>
</dbReference>
<dbReference type="GO" id="GO:0005829">
    <property type="term" value="C:cytosol"/>
    <property type="evidence" value="ECO:0007669"/>
    <property type="project" value="TreeGrafter"/>
</dbReference>
<name>A0A6A7K617_9FIRM</name>
<reference evidence="11 12" key="1">
    <citation type="submission" date="2019-10" db="EMBL/GenBank/DDBJ databases">
        <title>Alkalibaculum tamaniensis sp.nov., a new alkaliphilic acetogen, isolated on methoxylated aromatics from a mud volcano.</title>
        <authorList>
            <person name="Khomyakova M.A."/>
            <person name="Merkel A.Y."/>
            <person name="Bonch-Osmolovskaya E.A."/>
            <person name="Slobodkin A.I."/>
        </authorList>
    </citation>
    <scope>NUCLEOTIDE SEQUENCE [LARGE SCALE GENOMIC DNA]</scope>
    <source>
        <strain evidence="11 12">M08DMB</strain>
    </source>
</reference>
<dbReference type="InterPro" id="IPR012347">
    <property type="entry name" value="Ferritin-like"/>
</dbReference>
<keyword evidence="9" id="KW-0963">Cytoplasm</keyword>
<dbReference type="Gene3D" id="1.20.1260.10">
    <property type="match status" value="1"/>
</dbReference>
<dbReference type="AlphaFoldDB" id="A0A6A7K617"/>
<dbReference type="GO" id="GO:0008198">
    <property type="term" value="F:ferrous iron binding"/>
    <property type="evidence" value="ECO:0007669"/>
    <property type="project" value="TreeGrafter"/>
</dbReference>
<dbReference type="InterPro" id="IPR009078">
    <property type="entry name" value="Ferritin-like_SF"/>
</dbReference>
<comment type="caution">
    <text evidence="11">The sequence shown here is derived from an EMBL/GenBank/DDBJ whole genome shotgun (WGS) entry which is preliminary data.</text>
</comment>
<evidence type="ECO:0000256" key="4">
    <source>
        <dbReference type="ARBA" id="ARBA00022723"/>
    </source>
</evidence>
<comment type="subcellular location">
    <subcellularLocation>
        <location evidence="9">Cytoplasm</location>
    </subcellularLocation>
</comment>
<keyword evidence="4 8" id="KW-0479">Metal-binding</keyword>
<keyword evidence="3 9" id="KW-0409">Iron storage</keyword>